<feature type="region of interest" description="Disordered" evidence="1">
    <location>
        <begin position="1"/>
        <end position="39"/>
    </location>
</feature>
<reference evidence="2 3" key="1">
    <citation type="submission" date="2020-06" db="EMBL/GenBank/DDBJ databases">
        <title>Complete closed genome sequence of Bartonella alsatica CIP 105477.</title>
        <authorList>
            <person name="Thibau A."/>
            <person name="Schultze T.G."/>
            <person name="Kempf V.A.J."/>
        </authorList>
    </citation>
    <scope>NUCLEOTIDE SEQUENCE [LARGE SCALE GENOMIC DNA]</scope>
    <source>
        <strain evidence="2 3">CIP 105477</strain>
    </source>
</reference>
<evidence type="ECO:0000256" key="1">
    <source>
        <dbReference type="SAM" id="MobiDB-lite"/>
    </source>
</evidence>
<feature type="compositionally biased region" description="Basic and acidic residues" evidence="1">
    <location>
        <begin position="285"/>
        <end position="307"/>
    </location>
</feature>
<dbReference type="EMBL" id="CP058235">
    <property type="protein sequence ID" value="QLC51823.1"/>
    <property type="molecule type" value="Genomic_DNA"/>
</dbReference>
<feature type="region of interest" description="Disordered" evidence="1">
    <location>
        <begin position="285"/>
        <end position="341"/>
    </location>
</feature>
<protein>
    <submittedName>
        <fullName evidence="2">BID domain-containing T4SS effector</fullName>
    </submittedName>
</protein>
<gene>
    <name evidence="2" type="ORF">HWV54_02605</name>
</gene>
<sequence length="341" mass="38279">MKKSHPHPSTSANPEPLYAKVNKPHRGQGPSRPEEPVYADLDFERRRGQHSRQLEETVYAAIAAGGNGRRSPRQSEEIVYADLDFERRRGQHSRQLEETVYAAVAAGGNGRRSPRQSEETVYADLDFERRGGQHPRQPEETVYAAVAAGGNGRRSPQPSQEATRAAAHPGRSTPPLGDINKELKRHVGVRYGEEKISHLCAIVYGNPDALKEKLNSIIENPGTGEEVLWDLASNPQSVGKLAGRKVFGIKSPKRRQAEGEFNSLCSAFEKHVNIVEKVRNDIERQYRKHKGPENTREQQVEREEQVKVKSHHHTREKQPTVPEQSRQPRKAAHSKGMAFAM</sequence>
<feature type="region of interest" description="Disordered" evidence="1">
    <location>
        <begin position="148"/>
        <end position="179"/>
    </location>
</feature>
<name>A0ABX6QFE9_9HYPH</name>
<evidence type="ECO:0000313" key="3">
    <source>
        <dbReference type="Proteomes" id="UP000509443"/>
    </source>
</evidence>
<keyword evidence="3" id="KW-1185">Reference proteome</keyword>
<accession>A0ABX6QFE9</accession>
<proteinExistence type="predicted"/>
<evidence type="ECO:0000313" key="2">
    <source>
        <dbReference type="EMBL" id="QLC51823.1"/>
    </source>
</evidence>
<dbReference type="NCBIfam" id="NF033856">
    <property type="entry name" value="T4SS_effec_BID"/>
    <property type="match status" value="1"/>
</dbReference>
<organism evidence="2 3">
    <name type="scientific">Bartonella alsatica</name>
    <dbReference type="NCBI Taxonomy" id="52764"/>
    <lineage>
        <taxon>Bacteria</taxon>
        <taxon>Pseudomonadati</taxon>
        <taxon>Pseudomonadota</taxon>
        <taxon>Alphaproteobacteria</taxon>
        <taxon>Hyphomicrobiales</taxon>
        <taxon>Bartonellaceae</taxon>
        <taxon>Bartonella</taxon>
    </lineage>
</organism>
<dbReference type="Proteomes" id="UP000509443">
    <property type="component" value="Chromosome"/>
</dbReference>
<dbReference type="RefSeq" id="WP_176953551.1">
    <property type="nucleotide sequence ID" value="NZ_CACVBB010000005.1"/>
</dbReference>